<dbReference type="Gene3D" id="3.90.1800.10">
    <property type="entry name" value="RNA polymerase alpha subunit dimerisation domain"/>
    <property type="match status" value="1"/>
</dbReference>
<evidence type="ECO:0000256" key="8">
    <source>
        <dbReference type="ARBA" id="ARBA00023163"/>
    </source>
</evidence>
<keyword evidence="5 14" id="KW-0548">Nucleotidyltransferase</keyword>
<dbReference type="Pfam" id="PF04560">
    <property type="entry name" value="RNA_pol_Rpb2_7"/>
    <property type="match status" value="1"/>
</dbReference>
<evidence type="ECO:0000256" key="7">
    <source>
        <dbReference type="ARBA" id="ARBA00022833"/>
    </source>
</evidence>
<dbReference type="InterPro" id="IPR007647">
    <property type="entry name" value="RNA_pol_Rpb2_5"/>
</dbReference>
<dbReference type="GO" id="GO:0000428">
    <property type="term" value="C:DNA-directed RNA polymerase complex"/>
    <property type="evidence" value="ECO:0007669"/>
    <property type="project" value="UniProtKB-KW"/>
</dbReference>
<evidence type="ECO:0000259" key="10">
    <source>
        <dbReference type="Pfam" id="PF04560"/>
    </source>
</evidence>
<evidence type="ECO:0000259" key="11">
    <source>
        <dbReference type="Pfam" id="PF04566"/>
    </source>
</evidence>
<evidence type="ECO:0000259" key="9">
    <source>
        <dbReference type="Pfam" id="PF00562"/>
    </source>
</evidence>
<dbReference type="GO" id="GO:0003677">
    <property type="term" value="F:DNA binding"/>
    <property type="evidence" value="ECO:0007669"/>
    <property type="project" value="InterPro"/>
</dbReference>
<evidence type="ECO:0000259" key="12">
    <source>
        <dbReference type="Pfam" id="PF04567"/>
    </source>
</evidence>
<comment type="similarity">
    <text evidence="1">Belongs to the RNA polymerase beta chain family.</text>
</comment>
<reference evidence="13" key="3">
    <citation type="submission" date="2017-05" db="EMBL/GenBank/DDBJ databases">
        <authorList>
            <person name="Munson-Mcgee J.H."/>
        </authorList>
    </citation>
    <scope>NUCLEOTIDE SEQUENCE</scope>
    <source>
        <strain evidence="13">SCGC AB-777_F03</strain>
    </source>
</reference>
<dbReference type="InterPro" id="IPR037033">
    <property type="entry name" value="DNA-dir_RNAP_su2_hyb_sf"/>
</dbReference>
<protein>
    <recommendedName>
        <fullName evidence="2">DNA-directed RNA polymerase</fullName>
        <ecNumber evidence="2">2.7.7.6</ecNumber>
    </recommendedName>
</protein>
<feature type="domain" description="RNA polymerase Rpb2" evidence="12">
    <location>
        <begin position="87"/>
        <end position="119"/>
    </location>
</feature>
<evidence type="ECO:0000256" key="5">
    <source>
        <dbReference type="ARBA" id="ARBA00022695"/>
    </source>
</evidence>
<evidence type="ECO:0000313" key="13">
    <source>
        <dbReference type="EMBL" id="MCC5447027.1"/>
    </source>
</evidence>
<dbReference type="Proteomes" id="UP000245509">
    <property type="component" value="Unassembled WGS sequence"/>
</dbReference>
<reference evidence="13" key="4">
    <citation type="submission" date="2021-11" db="EMBL/GenBank/DDBJ databases">
        <authorList>
            <person name="Munson-Mcgee J."/>
            <person name="Field E."/>
            <person name="Bateson M."/>
            <person name="Rooney C."/>
            <person name="Stepanauskas R."/>
            <person name="Young M."/>
        </authorList>
    </citation>
    <scope>NUCLEOTIDE SEQUENCE</scope>
    <source>
        <strain evidence="13">SCGC AB-777_F03</strain>
    </source>
</reference>
<dbReference type="Pfam" id="PF00562">
    <property type="entry name" value="RNA_pol_Rpb2_6"/>
    <property type="match status" value="1"/>
</dbReference>
<dbReference type="EC" id="2.7.7.6" evidence="2"/>
<dbReference type="EMBL" id="QEFP01000003">
    <property type="protein sequence ID" value="PVU68784.1"/>
    <property type="molecule type" value="Genomic_DNA"/>
</dbReference>
<dbReference type="GO" id="GO:0003899">
    <property type="term" value="F:DNA-directed RNA polymerase activity"/>
    <property type="evidence" value="ECO:0007669"/>
    <property type="project" value="UniProtKB-EC"/>
</dbReference>
<evidence type="ECO:0000256" key="1">
    <source>
        <dbReference type="ARBA" id="ARBA00006835"/>
    </source>
</evidence>
<accession>A0A2T9WLT1</accession>
<keyword evidence="3 14" id="KW-0240">DNA-directed RNA polymerase</keyword>
<dbReference type="CDD" id="cd00653">
    <property type="entry name" value="RNA_pol_B_RPB2"/>
    <property type="match status" value="1"/>
</dbReference>
<keyword evidence="7" id="KW-0862">Zinc</keyword>
<gene>
    <name evidence="13" type="ORF">DDW03_001255</name>
    <name evidence="14" type="ORF">DDW03_01030</name>
</gene>
<dbReference type="Pfam" id="PF04567">
    <property type="entry name" value="RNA_pol_Rpb2_5"/>
    <property type="match status" value="1"/>
</dbReference>
<reference evidence="14" key="1">
    <citation type="journal article" date="2015" name="Appl. Environ. Microbiol.">
        <title>Nanoarchaeota, Their Sulfolobales Host, and Nanoarchaeota Virus Distribution across Yellowstone National Park Hot Springs.</title>
        <authorList>
            <person name="Munson-McGee J.H."/>
            <person name="Field E.K."/>
            <person name="Bateson M."/>
            <person name="Rooney C."/>
            <person name="Stepanauskas R."/>
            <person name="Young M.J."/>
        </authorList>
    </citation>
    <scope>NUCLEOTIDE SEQUENCE [LARGE SCALE GENOMIC DNA]</scope>
    <source>
        <strain evidence="14">SCGC AB-777_F03</strain>
    </source>
</reference>
<dbReference type="InterPro" id="IPR007641">
    <property type="entry name" value="RNA_pol_Rpb2_7"/>
</dbReference>
<dbReference type="SUPFAM" id="SSF64484">
    <property type="entry name" value="beta and beta-prime subunits of DNA dependent RNA-polymerase"/>
    <property type="match status" value="1"/>
</dbReference>
<dbReference type="AlphaFoldDB" id="A0A2T9WLT1"/>
<dbReference type="InterPro" id="IPR014724">
    <property type="entry name" value="RNA_pol_RPB2_OB-fold"/>
</dbReference>
<proteinExistence type="inferred from homology"/>
<evidence type="ECO:0000256" key="2">
    <source>
        <dbReference type="ARBA" id="ARBA00012418"/>
    </source>
</evidence>
<dbReference type="Gene3D" id="3.90.1070.20">
    <property type="match status" value="1"/>
</dbReference>
<dbReference type="PANTHER" id="PTHR20856">
    <property type="entry name" value="DNA-DIRECTED RNA POLYMERASE I SUBUNIT 2"/>
    <property type="match status" value="1"/>
</dbReference>
<dbReference type="GO" id="GO:0006351">
    <property type="term" value="P:DNA-templated transcription"/>
    <property type="evidence" value="ECO:0007669"/>
    <property type="project" value="InterPro"/>
</dbReference>
<dbReference type="InterPro" id="IPR015712">
    <property type="entry name" value="DNA-dir_RNA_pol_su2"/>
</dbReference>
<feature type="domain" description="DNA-directed RNA polymerase subunit 2 hybrid-binding" evidence="9">
    <location>
        <begin position="135"/>
        <end position="505"/>
    </location>
</feature>
<keyword evidence="6" id="KW-0479">Metal-binding</keyword>
<dbReference type="RefSeq" id="WP_228615255.1">
    <property type="nucleotide sequence ID" value="NZ_QEFP02000006.1"/>
</dbReference>
<feature type="domain" description="RNA polymerase Rpb2" evidence="10">
    <location>
        <begin position="507"/>
        <end position="595"/>
    </location>
</feature>
<dbReference type="GO" id="GO:0046872">
    <property type="term" value="F:metal ion binding"/>
    <property type="evidence" value="ECO:0007669"/>
    <property type="project" value="UniProtKB-KW"/>
</dbReference>
<feature type="domain" description="RNA polymerase Rpb2" evidence="11">
    <location>
        <begin position="5"/>
        <end position="66"/>
    </location>
</feature>
<evidence type="ECO:0000256" key="3">
    <source>
        <dbReference type="ARBA" id="ARBA00022478"/>
    </source>
</evidence>
<dbReference type="GO" id="GO:0032549">
    <property type="term" value="F:ribonucleoside binding"/>
    <property type="evidence" value="ECO:0007669"/>
    <property type="project" value="InterPro"/>
</dbReference>
<dbReference type="Gene3D" id="2.40.50.150">
    <property type="match status" value="1"/>
</dbReference>
<evidence type="ECO:0000256" key="4">
    <source>
        <dbReference type="ARBA" id="ARBA00022679"/>
    </source>
</evidence>
<keyword evidence="8" id="KW-0804">Transcription</keyword>
<evidence type="ECO:0000256" key="6">
    <source>
        <dbReference type="ARBA" id="ARBA00022723"/>
    </source>
</evidence>
<name>A0A2T9WLT1_NANST</name>
<comment type="caution">
    <text evidence="14">The sequence shown here is derived from an EMBL/GenBank/DDBJ whole genome shotgun (WGS) entry which is preliminary data.</text>
</comment>
<sequence length="600" mass="68161">MAYEVYIDGIFVGYVDDANKFIEEFKEKRRKGIIPYFVNIYFDETRNVVEILTRKGRILRPLIVVKDGKPLLTKEHIEKLKKGEIKWSDLEKEGIIEWVDPAEEENLNVALYPEDIKENTTHLELSSLVIFSIATSLVPFSNRNQSARLNRGVRPQRQAHAIYSLNFHNRFDTDISILYYPQYPITRTFSFNIFKDDYAIGQNVIVAVMTQEGYNIEDAIIMNKGSIDRGLFRSVYFRSYEIERLRYSGGLQDEITIPDPSVELYRGKDKYKNLEEDGIVAVESFVKPEEVLVGRVSPPRFIGLTSESIVTGLRKKDSSLTTGGGEEGWVDRVVITESDDGNLLVRIKLRDLRIPELGDKFSVRHGQKGVLGMIVDPSDMPWSSSGLVPDIIFSPAGIPSRETFGLLLELLAGKVGSLNGRYVDGTPWYGESEEELRKELLSLGFREDGTETLYNPLTGDEFKVKIFIGSIYYLRLKHMAKNKLQARATGPVTLLTRQPTEGKSKKGGLKFSEMEHEVLAAHGASILLREMYSSDDTPIYVCEKCGSLAVEDNIRNRVYCPICGETEKISKVKVSYAFHLLLNELISLGIWPRLKLDYKF</sequence>
<dbReference type="Pfam" id="PF04566">
    <property type="entry name" value="RNA_pol_Rpb2_4"/>
    <property type="match status" value="1"/>
</dbReference>
<dbReference type="EMBL" id="QEFP02000006">
    <property type="protein sequence ID" value="MCC5447027.1"/>
    <property type="molecule type" value="Genomic_DNA"/>
</dbReference>
<dbReference type="InterPro" id="IPR007646">
    <property type="entry name" value="RNA_pol_Rpb2_4"/>
</dbReference>
<keyword evidence="4 14" id="KW-0808">Transferase</keyword>
<dbReference type="Gene3D" id="2.40.270.10">
    <property type="entry name" value="DNA-directed RNA polymerase, subunit 2, domain 6"/>
    <property type="match status" value="1"/>
</dbReference>
<organism evidence="14">
    <name type="scientific">Nanobsidianus stetteri</name>
    <dbReference type="NCBI Taxonomy" id="1294122"/>
    <lineage>
        <taxon>Archaea</taxon>
        <taxon>Nanobdellota</taxon>
        <taxon>Candidatus Nanoarchaeia</taxon>
        <taxon>Nanoarchaeales</taxon>
        <taxon>Nanopusillaceae</taxon>
        <taxon>Candidatus Nanobsidianus</taxon>
    </lineage>
</organism>
<evidence type="ECO:0000313" key="14">
    <source>
        <dbReference type="EMBL" id="PVU68784.1"/>
    </source>
</evidence>
<dbReference type="InterPro" id="IPR007120">
    <property type="entry name" value="DNA-dir_RNAP_su2_dom"/>
</dbReference>
<reference evidence="14" key="2">
    <citation type="submission" date="2017-05" db="EMBL/GenBank/DDBJ databases">
        <authorList>
            <person name="Song R."/>
            <person name="Chenine A.L."/>
            <person name="Ruprecht R.M."/>
        </authorList>
    </citation>
    <scope>NUCLEOTIDE SEQUENCE</scope>
    <source>
        <strain evidence="14">SCGC AB-777_F03</strain>
    </source>
</reference>